<dbReference type="AlphaFoldDB" id="A0A543AXX4"/>
<evidence type="ECO:0000313" key="2">
    <source>
        <dbReference type="Proteomes" id="UP000317043"/>
    </source>
</evidence>
<proteinExistence type="predicted"/>
<gene>
    <name evidence="1" type="ORF">FB566_2962</name>
</gene>
<accession>A0A543AXX4</accession>
<dbReference type="InParanoid" id="A0A543AXX4"/>
<protein>
    <submittedName>
        <fullName evidence="1">Uncharacterized protein</fullName>
    </submittedName>
</protein>
<dbReference type="Proteomes" id="UP000317043">
    <property type="component" value="Unassembled WGS sequence"/>
</dbReference>
<evidence type="ECO:0000313" key="1">
    <source>
        <dbReference type="EMBL" id="TQL77403.1"/>
    </source>
</evidence>
<name>A0A543AXX4_9ACTN</name>
<organism evidence="1 2">
    <name type="scientific">Stackebrandtia endophytica</name>
    <dbReference type="NCBI Taxonomy" id="1496996"/>
    <lineage>
        <taxon>Bacteria</taxon>
        <taxon>Bacillati</taxon>
        <taxon>Actinomycetota</taxon>
        <taxon>Actinomycetes</taxon>
        <taxon>Glycomycetales</taxon>
        <taxon>Glycomycetaceae</taxon>
        <taxon>Stackebrandtia</taxon>
    </lineage>
</organism>
<dbReference type="EMBL" id="VFOW01000001">
    <property type="protein sequence ID" value="TQL77403.1"/>
    <property type="molecule type" value="Genomic_DNA"/>
</dbReference>
<comment type="caution">
    <text evidence="1">The sequence shown here is derived from an EMBL/GenBank/DDBJ whole genome shotgun (WGS) entry which is preliminary data.</text>
</comment>
<reference evidence="1 2" key="1">
    <citation type="submission" date="2019-06" db="EMBL/GenBank/DDBJ databases">
        <title>Sequencing the genomes of 1000 actinobacteria strains.</title>
        <authorList>
            <person name="Klenk H.-P."/>
        </authorList>
    </citation>
    <scope>NUCLEOTIDE SEQUENCE [LARGE SCALE GENOMIC DNA]</scope>
    <source>
        <strain evidence="1 2">DSM 45928</strain>
    </source>
</reference>
<sequence length="404" mass="43253">MEEVAERLSDLRDEYQSFSRPVDTCGQTDDEDSWPPAVPTYRTVLDLGGDSSRVKVLAAVHPDVADAERLVDAYIDAAADCPDEIENDGFVENWGAVAVTDDVAPGWEGVQVSLDGGYTNHSAIYGTYSSLVATVRKEALVVQLRWSHLTESQDFDIDQAPNAEYSAAAPELFDTVLERLGAPSASGEAVDGSALSQRFSVESMTGEDFHPDAVTTDFPSQSLTCGTSGWEYPWMYARTGVPGEPPPSTIISERAWITPDTTSGDAMSINQRIHFVDEDPGEAKERYISEMDIGRLCDGNTDIAHNDDGTAYATGPCTDKSYHQESRPYSGNGWEGVIATVGTRCALGLDASIEDSAVEGFVVVSNGPLVVCIRVQTGGGDDLDSAAADVVELLTEALDAMPVS</sequence>
<keyword evidence="2" id="KW-1185">Reference proteome</keyword>